<feature type="domain" description="DUF11" evidence="1">
    <location>
        <begin position="973"/>
        <end position="1090"/>
    </location>
</feature>
<keyword evidence="4" id="KW-1185">Reference proteome</keyword>
<dbReference type="InterPro" id="IPR051172">
    <property type="entry name" value="Chlamydia_OmcB"/>
</dbReference>
<dbReference type="InterPro" id="IPR001434">
    <property type="entry name" value="OmcB-like_DUF11"/>
</dbReference>
<dbReference type="EMBL" id="QPMK01000004">
    <property type="protein sequence ID" value="RDD66786.1"/>
    <property type="molecule type" value="Genomic_DNA"/>
</dbReference>
<dbReference type="PANTHER" id="PTHR34819">
    <property type="entry name" value="LARGE CYSTEINE-RICH PERIPLASMIC PROTEIN OMCB"/>
    <property type="match status" value="1"/>
</dbReference>
<dbReference type="InterPro" id="IPR025193">
    <property type="entry name" value="DUF4114"/>
</dbReference>
<dbReference type="InterPro" id="IPR011049">
    <property type="entry name" value="Serralysin-like_metalloprot_C"/>
</dbReference>
<dbReference type="Proteomes" id="UP000253977">
    <property type="component" value="Unassembled WGS sequence"/>
</dbReference>
<dbReference type="InterPro" id="IPR047589">
    <property type="entry name" value="DUF11_rpt"/>
</dbReference>
<dbReference type="SUPFAM" id="SSF51120">
    <property type="entry name" value="beta-Roll"/>
    <property type="match status" value="1"/>
</dbReference>
<evidence type="ECO:0000259" key="2">
    <source>
        <dbReference type="Pfam" id="PF13448"/>
    </source>
</evidence>
<dbReference type="Gene3D" id="2.60.40.10">
    <property type="entry name" value="Immunoglobulins"/>
    <property type="match status" value="1"/>
</dbReference>
<feature type="domain" description="DUF11" evidence="1">
    <location>
        <begin position="1233"/>
        <end position="1330"/>
    </location>
</feature>
<reference evidence="3 4" key="1">
    <citation type="submission" date="2018-07" db="EMBL/GenBank/DDBJ databases">
        <title>Thalassococcus profundi sp. nov., a marine bacterium isolated from deep seawater of Okinawa Trough.</title>
        <authorList>
            <person name="Yu M."/>
        </authorList>
    </citation>
    <scope>NUCLEOTIDE SEQUENCE [LARGE SCALE GENOMIC DNA]</scope>
    <source>
        <strain evidence="3 4">WRAS1</strain>
    </source>
</reference>
<dbReference type="Pfam" id="PF13448">
    <property type="entry name" value="DUF4114"/>
    <property type="match status" value="1"/>
</dbReference>
<sequence>MFDEDFAAKISFASQEAADRITTAIAERPELFAEVFGTRAALESVLGSWAVSGVPTHGIDVVPASRLPGADAGYSADLDVIYLSDAMVAGASMERLVDVLIEELGHRLDAALGGDGPGDEGEALAVALRGEPVPQTEDDGGVLVLSGGGDTAIEQTTSVSDSGGFEGSSQTLQLESTNGSEISYSYTHFTIPDRFIIRYEGRNIVDTGFTGGSRSGTVQLPAGTADTVQVIVATDDAGTAWNYSVTAEPIECDDVRPWTITADQEFEHNDDTDKCETTGDVRVGRIDGATTLITARSTSKAAYDQDVLEVKGGQVFSGIGGVSERLFTADFNLNLNNGIASLSNVTQGDFKLAGIDIEFKGMAILSDKLAFDARFIMPDPASGLIIETVDFFSQAIRITDNGAAPVLGFRIAPPGSQEFKLGGFIDVKASNMALEYRAGEDAFRFQAKLEFTNTNFAKGSTGISKVEADLSGMNYIQVNTDGDVDVIGVLKAAGNVPLFGGWSIQGLEFNINTTTREVGGAGTLGTPFGVKFGEGATARAEVEFVYDPFELDKIGLILDNLNKPIPAYPAFFFQRIGGSVDNFAPSNNKDVEGNFTIGASLGPQIAGTSLAKATFDAKVTSKFFQGQMTTDILTANFTIDAGLFDVDLGVFTLVKDVSTAKLDWNKGELSFTGTTNVLDGFFVTTGSFKANADFDFSMARSGQLSLPNFVPVYGGAKIANSNLAINYTNNGTSSDDYAAGWGQYTVNTPWDSYNITLGLRINFDGSIARIGANNIPTTSSWFIEDGQDFVILSAIWENADSDVAVRVIKPDGTIIEEADFAANQIMVIDEFSGDNSRSVIIDAPEEGTWDLEIVDTTGLGNVQYEATGAVEVPEFDFTGTPQVNADGTVTFAFDASTTTPVTNVSFFYDDDLTEMDGLLAGTQVLADGSGEFTWDANTVVPGSYFLYAMVDDGQGPIVFAETATAVDVGAEADLSVTIEASAPEVQAGDQVTLTIVVTNTSTDTTATGTRALLNVDAGVTATGGSEPLNPSDVAQYEIDVGDLAPGEERTITVDTTVGGGAAPGDQFAADVYVLSDTYDPETVNDGAATQVIVPNAPVSGIIDLSVDSKIDEASNLTINTPFTYTVTVSNNGTTDATNVVLEEAVQGLTNLSATPTNGFFSGGAYRIQLGTIAAGDSIDVEITATPASAGLLLTTSRISADGFDQGIADNEEINVGTVQGATPDEADLSVALRDATVTAGTTNVLEVDITNDGPGVASDVQVQLSLPAGATVDSSSAVQGSYDATTGIWSLGNLRDNLTRTLSLTIAGLGGQEITAEVVAVSETDPDSTPGDGEGDDFATIDGLFGGLSGLIEGTDDDDVLTAVGTDDTINAGDGDDILRPGGGIDEMTGGPGQDQFVGRPQDLDGDTIQDLTPNDTLVVEGVTFGADDVTLVDGPPPAIEIDTDGDGTSDTTILLGSAPDGPGGFLAWQRGADTRLTFQQQLADIGEARALAAEDVNGIANQDLLTGDGTASFEATIDARAAAAFDNVLGVYEVDASGAISDVRILANDASATTGALAIGGVEAGNTLGFFIIQDGADIAEDLLPTDTLIFVDDTGAAANAEAGAPIILNVNGTAVDAPVFHSYAAELNADGVQHAISGLSEDGSALIIGFEDLVGGGDRDYQDVLFSIEIL</sequence>
<evidence type="ECO:0000259" key="1">
    <source>
        <dbReference type="Pfam" id="PF01345"/>
    </source>
</evidence>
<evidence type="ECO:0000313" key="4">
    <source>
        <dbReference type="Proteomes" id="UP000253977"/>
    </source>
</evidence>
<feature type="domain" description="DUF4114" evidence="2">
    <location>
        <begin position="1564"/>
        <end position="1671"/>
    </location>
</feature>
<feature type="domain" description="DUF11" evidence="1">
    <location>
        <begin position="1103"/>
        <end position="1211"/>
    </location>
</feature>
<dbReference type="InterPro" id="IPR013783">
    <property type="entry name" value="Ig-like_fold"/>
</dbReference>
<evidence type="ECO:0000313" key="3">
    <source>
        <dbReference type="EMBL" id="RDD66786.1"/>
    </source>
</evidence>
<gene>
    <name evidence="3" type="ORF">DU478_07480</name>
</gene>
<accession>A0A369TV16</accession>
<dbReference type="NCBIfam" id="TIGR01451">
    <property type="entry name" value="B_ant_repeat"/>
    <property type="match status" value="1"/>
</dbReference>
<dbReference type="Pfam" id="PF01345">
    <property type="entry name" value="DUF11"/>
    <property type="match status" value="3"/>
</dbReference>
<name>A0A369TV16_9RHOB</name>
<dbReference type="PANTHER" id="PTHR34819:SF3">
    <property type="entry name" value="CELL SURFACE PROTEIN"/>
    <property type="match status" value="1"/>
</dbReference>
<proteinExistence type="predicted"/>
<dbReference type="OrthoDB" id="419320at2"/>
<protein>
    <submittedName>
        <fullName evidence="3">DUF4114 domain-containing protein</fullName>
    </submittedName>
</protein>
<dbReference type="RefSeq" id="WP_114510332.1">
    <property type="nucleotide sequence ID" value="NZ_QPMK01000004.1"/>
</dbReference>
<comment type="caution">
    <text evidence="3">The sequence shown here is derived from an EMBL/GenBank/DDBJ whole genome shotgun (WGS) entry which is preliminary data.</text>
</comment>
<organism evidence="3 4">
    <name type="scientific">Thalassococcus profundi</name>
    <dbReference type="NCBI Taxonomy" id="2282382"/>
    <lineage>
        <taxon>Bacteria</taxon>
        <taxon>Pseudomonadati</taxon>
        <taxon>Pseudomonadota</taxon>
        <taxon>Alphaproteobacteria</taxon>
        <taxon>Rhodobacterales</taxon>
        <taxon>Roseobacteraceae</taxon>
        <taxon>Thalassococcus</taxon>
    </lineage>
</organism>